<reference evidence="1 2" key="1">
    <citation type="submission" date="2015-03" db="EMBL/GenBank/DDBJ databases">
        <title>Genome Sequence of Kiloniella spongiae MEBiC09566, isolated from a marine sponge.</title>
        <authorList>
            <person name="Shao Z."/>
            <person name="Wang L."/>
            <person name="Li X."/>
        </authorList>
    </citation>
    <scope>NUCLEOTIDE SEQUENCE [LARGE SCALE GENOMIC DNA]</scope>
    <source>
        <strain evidence="1 2">MEBiC09566</strain>
    </source>
</reference>
<evidence type="ECO:0000313" key="1">
    <source>
        <dbReference type="EMBL" id="KLN60616.1"/>
    </source>
</evidence>
<protein>
    <submittedName>
        <fullName evidence="1">Uncharacterized protein</fullName>
    </submittedName>
</protein>
<keyword evidence="2" id="KW-1185">Reference proteome</keyword>
<dbReference type="Proteomes" id="UP000035444">
    <property type="component" value="Unassembled WGS sequence"/>
</dbReference>
<proteinExistence type="predicted"/>
<sequence>MLPFGFVVVAGVFSSYWTTAIAATSPQRVQIEGEIIDTWCYVTEIMGDAQGTAHHLCAVWCAIGGIPVSILGDDGQVYMVLRVENEDTNVANPTIVKIQTHKVIVDGDLYERDGVKYLFVDQVADDKGVVNLNHEDYGIIPFGE</sequence>
<organism evidence="1 2">
    <name type="scientific">Kiloniella spongiae</name>
    <dbReference type="NCBI Taxonomy" id="1489064"/>
    <lineage>
        <taxon>Bacteria</taxon>
        <taxon>Pseudomonadati</taxon>
        <taxon>Pseudomonadota</taxon>
        <taxon>Alphaproteobacteria</taxon>
        <taxon>Rhodospirillales</taxon>
        <taxon>Kiloniellaceae</taxon>
        <taxon>Kiloniella</taxon>
    </lineage>
</organism>
<dbReference type="AlphaFoldDB" id="A0A0H2MEI4"/>
<dbReference type="STRING" id="1489064.WH96_12655"/>
<name>A0A0H2MEI4_9PROT</name>
<accession>A0A0H2MEI4</accession>
<gene>
    <name evidence="1" type="ORF">WH96_12655</name>
</gene>
<evidence type="ECO:0000313" key="2">
    <source>
        <dbReference type="Proteomes" id="UP000035444"/>
    </source>
</evidence>
<dbReference type="EMBL" id="LAQL01000007">
    <property type="protein sequence ID" value="KLN60616.1"/>
    <property type="molecule type" value="Genomic_DNA"/>
</dbReference>
<comment type="caution">
    <text evidence="1">The sequence shown here is derived from an EMBL/GenBank/DDBJ whole genome shotgun (WGS) entry which is preliminary data.</text>
</comment>